<feature type="transmembrane region" description="Helical" evidence="1">
    <location>
        <begin position="40"/>
        <end position="59"/>
    </location>
</feature>
<proteinExistence type="predicted"/>
<reference evidence="2 3" key="1">
    <citation type="submission" date="2017-01" db="EMBL/GenBank/DDBJ databases">
        <authorList>
            <person name="Mah S.A."/>
            <person name="Swanson W.J."/>
            <person name="Moy G.W."/>
            <person name="Vacquier V.D."/>
        </authorList>
    </citation>
    <scope>NUCLEOTIDE SEQUENCE [LARGE SCALE GENOMIC DNA]</scope>
</reference>
<keyword evidence="1" id="KW-1133">Transmembrane helix</keyword>
<organism evidence="2 3">
    <name type="scientific">Erwinia phage vB_EamM_Yoloswag</name>
    <dbReference type="NCBI Taxonomy" id="1958956"/>
    <lineage>
        <taxon>Viruses</taxon>
        <taxon>Duplodnaviria</taxon>
        <taxon>Heunggongvirae</taxon>
        <taxon>Uroviricota</taxon>
        <taxon>Caudoviricetes</taxon>
        <taxon>Yoloswagvirus</taxon>
        <taxon>Yoloswagvirus yoloswag</taxon>
    </lineage>
</organism>
<dbReference type="EMBL" id="KY448244">
    <property type="protein sequence ID" value="AQT28738.1"/>
    <property type="molecule type" value="Genomic_DNA"/>
</dbReference>
<evidence type="ECO:0000256" key="1">
    <source>
        <dbReference type="SAM" id="Phobius"/>
    </source>
</evidence>
<keyword evidence="1" id="KW-0812">Transmembrane</keyword>
<protein>
    <submittedName>
        <fullName evidence="2">Uncharacterized protein</fullName>
    </submittedName>
</protein>
<evidence type="ECO:0000313" key="2">
    <source>
        <dbReference type="EMBL" id="AQT28738.1"/>
    </source>
</evidence>
<keyword evidence="3" id="KW-1185">Reference proteome</keyword>
<sequence>MNNYKRACTIRIFLYLLLAAFCLGACTVFYLQYAELNFKLVAVSTGLVAVMVFAGNGIGEEISELIRMSRIHAFRRICRVTQSSRHDFS</sequence>
<evidence type="ECO:0000313" key="3">
    <source>
        <dbReference type="Proteomes" id="UP000221250"/>
    </source>
</evidence>
<dbReference type="Proteomes" id="UP000221250">
    <property type="component" value="Segment"/>
</dbReference>
<gene>
    <name evidence="2" type="ORF">YOLOSWAG_265</name>
</gene>
<accession>A0A1S6L3I2</accession>
<keyword evidence="1" id="KW-0472">Membrane</keyword>
<name>A0A1S6L3I2_9CAUD</name>
<feature type="transmembrane region" description="Helical" evidence="1">
    <location>
        <begin position="12"/>
        <end position="34"/>
    </location>
</feature>